<dbReference type="GO" id="GO:0070967">
    <property type="term" value="F:coenzyme F420 binding"/>
    <property type="evidence" value="ECO:0007669"/>
    <property type="project" value="TreeGrafter"/>
</dbReference>
<dbReference type="Proteomes" id="UP000482800">
    <property type="component" value="Unassembled WGS sequence"/>
</dbReference>
<dbReference type="Pfam" id="PF01243">
    <property type="entry name" value="PNPOx_N"/>
    <property type="match status" value="1"/>
</dbReference>
<dbReference type="InterPro" id="IPR019967">
    <property type="entry name" value="F420-dep_enz_PPOX_Rv0121"/>
</dbReference>
<name>A0A6V8KBP7_9ACTN</name>
<keyword evidence="4" id="KW-1185">Reference proteome</keyword>
<dbReference type="EMBL" id="BLPF01000001">
    <property type="protein sequence ID" value="GFJ78205.1"/>
    <property type="molecule type" value="Genomic_DNA"/>
</dbReference>
<evidence type="ECO:0000313" key="3">
    <source>
        <dbReference type="EMBL" id="GFJ78205.1"/>
    </source>
</evidence>
<dbReference type="GO" id="GO:0005829">
    <property type="term" value="C:cytosol"/>
    <property type="evidence" value="ECO:0007669"/>
    <property type="project" value="TreeGrafter"/>
</dbReference>
<dbReference type="GO" id="GO:0016627">
    <property type="term" value="F:oxidoreductase activity, acting on the CH-CH group of donors"/>
    <property type="evidence" value="ECO:0007669"/>
    <property type="project" value="TreeGrafter"/>
</dbReference>
<dbReference type="InterPro" id="IPR012349">
    <property type="entry name" value="Split_barrel_FMN-bd"/>
</dbReference>
<dbReference type="AlphaFoldDB" id="A0A6V8KBP7"/>
<feature type="domain" description="Pyridoxamine 5'-phosphate oxidase N-terminal" evidence="2">
    <location>
        <begin position="5"/>
        <end position="131"/>
    </location>
</feature>
<dbReference type="NCBIfam" id="TIGR03668">
    <property type="entry name" value="Rv0121_F420"/>
    <property type="match status" value="1"/>
</dbReference>
<dbReference type="PANTHER" id="PTHR35176">
    <property type="entry name" value="HEME OXYGENASE HI_0854-RELATED"/>
    <property type="match status" value="1"/>
</dbReference>
<reference evidence="3 4" key="2">
    <citation type="submission" date="2020-03" db="EMBL/GenBank/DDBJ databases">
        <authorList>
            <person name="Ichikawa N."/>
            <person name="Kimura A."/>
            <person name="Kitahashi Y."/>
            <person name="Uohara A."/>
        </authorList>
    </citation>
    <scope>NUCLEOTIDE SEQUENCE [LARGE SCALE GENOMIC DNA]</scope>
    <source>
        <strain evidence="3 4">NBRC 108639</strain>
    </source>
</reference>
<gene>
    <name evidence="3" type="ORF">Phou_023850</name>
</gene>
<evidence type="ECO:0000313" key="4">
    <source>
        <dbReference type="Proteomes" id="UP000482800"/>
    </source>
</evidence>
<dbReference type="InterPro" id="IPR011576">
    <property type="entry name" value="Pyridox_Oxase_N"/>
</dbReference>
<dbReference type="Gene3D" id="2.30.110.10">
    <property type="entry name" value="Electron Transport, Fmn-binding Protein, Chain A"/>
    <property type="match status" value="1"/>
</dbReference>
<organism evidence="3 4">
    <name type="scientific">Phytohabitans houttuyneae</name>
    <dbReference type="NCBI Taxonomy" id="1076126"/>
    <lineage>
        <taxon>Bacteria</taxon>
        <taxon>Bacillati</taxon>
        <taxon>Actinomycetota</taxon>
        <taxon>Actinomycetes</taxon>
        <taxon>Micromonosporales</taxon>
        <taxon>Micromonosporaceae</taxon>
    </lineage>
</organism>
<reference evidence="3 4" key="1">
    <citation type="submission" date="2020-03" db="EMBL/GenBank/DDBJ databases">
        <title>Whole genome shotgun sequence of Phytohabitans houttuyneae NBRC 108639.</title>
        <authorList>
            <person name="Komaki H."/>
            <person name="Tamura T."/>
        </authorList>
    </citation>
    <scope>NUCLEOTIDE SEQUENCE [LARGE SCALE GENOMIC DNA]</scope>
    <source>
        <strain evidence="3 4">NBRC 108639</strain>
    </source>
</reference>
<evidence type="ECO:0000259" key="2">
    <source>
        <dbReference type="Pfam" id="PF01243"/>
    </source>
</evidence>
<accession>A0A6V8KBP7</accession>
<proteinExistence type="predicted"/>
<keyword evidence="1" id="KW-0560">Oxidoreductase</keyword>
<dbReference type="PANTHER" id="PTHR35176:SF2">
    <property type="entry name" value="F420H(2)-DEPENDENT REDUCTASE RV1155"/>
    <property type="match status" value="1"/>
</dbReference>
<dbReference type="InterPro" id="IPR052019">
    <property type="entry name" value="F420H2_bilvrd_red/Heme_oxyg"/>
</dbReference>
<protein>
    <submittedName>
        <fullName evidence="3">PPOX class F420-dependent oxidoreductase</fullName>
    </submittedName>
</protein>
<comment type="caution">
    <text evidence="3">The sequence shown here is derived from an EMBL/GenBank/DDBJ whole genome shotgun (WGS) entry which is preliminary data.</text>
</comment>
<dbReference type="RefSeq" id="WP_173056047.1">
    <property type="nucleotide sequence ID" value="NZ_BAABGO010000049.1"/>
</dbReference>
<evidence type="ECO:0000256" key="1">
    <source>
        <dbReference type="ARBA" id="ARBA00023002"/>
    </source>
</evidence>
<dbReference type="SUPFAM" id="SSF50475">
    <property type="entry name" value="FMN-binding split barrel"/>
    <property type="match status" value="1"/>
</dbReference>
<sequence>MTPARARFAAARVATLATVDSAGAPHVVPVTFALDGDTVWSAVDAKPKRSRALRRLDNIRANPRVSLLAQHWDEEWSALWWVRADGLAVVTEQAPAVDRAVRLLREKYAQYRTVELPGPIIEVTVRRWRDWSAS</sequence>